<evidence type="ECO:0000313" key="5">
    <source>
        <dbReference type="EMBL" id="EAS41588.1"/>
    </source>
</evidence>
<accession>Q1YZ69</accession>
<dbReference type="SUPFAM" id="SSF52317">
    <property type="entry name" value="Class I glutamine amidotransferase-like"/>
    <property type="match status" value="1"/>
</dbReference>
<dbReference type="GO" id="GO:0006508">
    <property type="term" value="P:proteolysis"/>
    <property type="evidence" value="ECO:0007669"/>
    <property type="project" value="UniProtKB-KW"/>
</dbReference>
<comment type="caution">
    <text evidence="5">The sequence shown here is derived from an EMBL/GenBank/DDBJ whole genome shotgun (WGS) entry which is preliminary data.</text>
</comment>
<dbReference type="HOGENOM" id="CLU_070319_1_0_6"/>
<name>Q1YZ69_9GAMM</name>
<keyword evidence="5" id="KW-0645">Protease</keyword>
<evidence type="ECO:0000313" key="6">
    <source>
        <dbReference type="Proteomes" id="UP000003789"/>
    </source>
</evidence>
<dbReference type="GO" id="GO:0019243">
    <property type="term" value="P:methylglyoxal catabolic process to D-lactate via S-lactoyl-glutathione"/>
    <property type="evidence" value="ECO:0007669"/>
    <property type="project" value="TreeGrafter"/>
</dbReference>
<evidence type="ECO:0000256" key="3">
    <source>
        <dbReference type="ARBA" id="ARBA00038493"/>
    </source>
</evidence>
<dbReference type="PANTHER" id="PTHR48094">
    <property type="entry name" value="PROTEIN/NUCLEIC ACID DEGLYCASE DJ-1-RELATED"/>
    <property type="match status" value="1"/>
</dbReference>
<dbReference type="Pfam" id="PF01965">
    <property type="entry name" value="DJ-1_PfpI"/>
    <property type="match status" value="1"/>
</dbReference>
<keyword evidence="1" id="KW-0346">Stress response</keyword>
<evidence type="ECO:0000256" key="1">
    <source>
        <dbReference type="ARBA" id="ARBA00023016"/>
    </source>
</evidence>
<evidence type="ECO:0000259" key="4">
    <source>
        <dbReference type="Pfam" id="PF01965"/>
    </source>
</evidence>
<dbReference type="GO" id="GO:0005737">
    <property type="term" value="C:cytoplasm"/>
    <property type="evidence" value="ECO:0007669"/>
    <property type="project" value="TreeGrafter"/>
</dbReference>
<dbReference type="InterPro" id="IPR029062">
    <property type="entry name" value="Class_I_gatase-like"/>
</dbReference>
<dbReference type="PANTHER" id="PTHR48094:SF11">
    <property type="entry name" value="GLUTATHIONE-INDEPENDENT GLYOXALASE HSP31-RELATED"/>
    <property type="match status" value="1"/>
</dbReference>
<comment type="similarity">
    <text evidence="3">Belongs to the peptidase C56 family. HSP31-like subfamily.</text>
</comment>
<proteinExistence type="inferred from homology"/>
<dbReference type="InterPro" id="IPR050325">
    <property type="entry name" value="Prot/Nucl_acid_deglycase"/>
</dbReference>
<keyword evidence="2" id="KW-0456">Lyase</keyword>
<sequence length="230" mass="25388">MKKALIVVTNHSYFKGSDTEPTGLWLSELTHFYDQFEKAGIAMDIVSPKGGKAPIDSRSLGRFVLDKNTKKRYQDPSFMSLLNNTKSLSEVDHNDYDLLYFAGGHGAMWDFVDNKQLDALTREIYEAGKIVSAVCHGVAALQNVKLSNGEYLLKGKKGTGFPYFDEAIAGVKRLVPYNLEKSLKKRGMSYSKAFLPLMGHTVVDGQLITGQNPNSAMNTAKAALSLVKNQ</sequence>
<dbReference type="RefSeq" id="WP_006231605.1">
    <property type="nucleotide sequence ID" value="NZ_CH724135.1"/>
</dbReference>
<feature type="domain" description="DJ-1/PfpI" evidence="4">
    <location>
        <begin position="27"/>
        <end position="224"/>
    </location>
</feature>
<dbReference type="InterPro" id="IPR002818">
    <property type="entry name" value="DJ-1/PfpI"/>
</dbReference>
<dbReference type="AlphaFoldDB" id="Q1YZ69"/>
<organism evidence="5 6">
    <name type="scientific">Photobacterium profundum 3TCK</name>
    <dbReference type="NCBI Taxonomy" id="314280"/>
    <lineage>
        <taxon>Bacteria</taxon>
        <taxon>Pseudomonadati</taxon>
        <taxon>Pseudomonadota</taxon>
        <taxon>Gammaproteobacteria</taxon>
        <taxon>Vibrionales</taxon>
        <taxon>Vibrionaceae</taxon>
        <taxon>Photobacterium</taxon>
    </lineage>
</organism>
<dbReference type="Gene3D" id="3.40.50.880">
    <property type="match status" value="1"/>
</dbReference>
<dbReference type="Proteomes" id="UP000003789">
    <property type="component" value="Unassembled WGS sequence"/>
</dbReference>
<dbReference type="CDD" id="cd03141">
    <property type="entry name" value="GATase1_Hsp31_like"/>
    <property type="match status" value="1"/>
</dbReference>
<reference evidence="5 6" key="1">
    <citation type="submission" date="2006-03" db="EMBL/GenBank/DDBJ databases">
        <authorList>
            <person name="Bartlett D.H."/>
            <person name="Valle G."/>
            <person name="Lauro F.M."/>
            <person name="Vezzi A."/>
            <person name="Simonato F."/>
            <person name="Eloe E."/>
            <person name="Vitulo N."/>
            <person name="Stratton T.K."/>
            <person name="D'angelo M."/>
            <person name="Ferriera S."/>
            <person name="Johnson J."/>
            <person name="Kravitz S."/>
            <person name="Beeson K."/>
            <person name="Sutton G."/>
            <person name="Rogers Y."/>
            <person name="Friedman R."/>
            <person name="Frazier M."/>
            <person name="Venter J.C."/>
        </authorList>
    </citation>
    <scope>NUCLEOTIDE SEQUENCE [LARGE SCALE GENOMIC DNA]</scope>
    <source>
        <strain evidence="5 6">3TCK</strain>
    </source>
</reference>
<dbReference type="GO" id="GO:0019172">
    <property type="term" value="F:glyoxalase III activity"/>
    <property type="evidence" value="ECO:0007669"/>
    <property type="project" value="TreeGrafter"/>
</dbReference>
<keyword evidence="5" id="KW-0378">Hydrolase</keyword>
<gene>
    <name evidence="5" type="ORF">P3TCK_18479</name>
</gene>
<dbReference type="EMBL" id="AAPH01000032">
    <property type="protein sequence ID" value="EAS41588.1"/>
    <property type="molecule type" value="Genomic_DNA"/>
</dbReference>
<protein>
    <submittedName>
        <fullName evidence="5">Protease I</fullName>
    </submittedName>
</protein>
<dbReference type="GO" id="GO:0008233">
    <property type="term" value="F:peptidase activity"/>
    <property type="evidence" value="ECO:0007669"/>
    <property type="project" value="UniProtKB-KW"/>
</dbReference>
<evidence type="ECO:0000256" key="2">
    <source>
        <dbReference type="ARBA" id="ARBA00023239"/>
    </source>
</evidence>
<dbReference type="OrthoDB" id="9792284at2"/>